<name>A0A9X2WTP5_9GAMM</name>
<proteinExistence type="predicted"/>
<evidence type="ECO:0000313" key="2">
    <source>
        <dbReference type="Proteomes" id="UP001155604"/>
    </source>
</evidence>
<dbReference type="EMBL" id="JAMTCC010000011">
    <property type="protein sequence ID" value="MCT7945352.1"/>
    <property type="molecule type" value="Genomic_DNA"/>
</dbReference>
<gene>
    <name evidence="1" type="ORF">NE536_08190</name>
</gene>
<dbReference type="GeneID" id="301338195"/>
<dbReference type="Proteomes" id="UP001155604">
    <property type="component" value="Unassembled WGS sequence"/>
</dbReference>
<dbReference type="RefSeq" id="WP_155730104.1">
    <property type="nucleotide sequence ID" value="NZ_JAMTCC010000011.1"/>
</dbReference>
<organism evidence="1 2">
    <name type="scientific">Shewanella septentrionalis</name>
    <dbReference type="NCBI Taxonomy" id="2952223"/>
    <lineage>
        <taxon>Bacteria</taxon>
        <taxon>Pseudomonadati</taxon>
        <taxon>Pseudomonadota</taxon>
        <taxon>Gammaproteobacteria</taxon>
        <taxon>Alteromonadales</taxon>
        <taxon>Shewanellaceae</taxon>
        <taxon>Shewanella</taxon>
    </lineage>
</organism>
<reference evidence="1" key="1">
    <citation type="journal article" date="2023" name="Int. J. Syst. Evol. Microbiol.">
        <title>&lt;i&gt;Shewanella septentrionalis&lt;/i&gt; sp. nov. and &lt;i&gt;Shewanella holmiensis&lt;/i&gt; sp. nov., isolated from Baltic Sea water and sediments.</title>
        <authorList>
            <person name="Martin-Rodriguez A.J."/>
            <person name="Thorell K."/>
            <person name="Joffre E."/>
            <person name="Jensie-Markopoulos S."/>
            <person name="Moore E.R.B."/>
            <person name="Sjoling A."/>
        </authorList>
    </citation>
    <scope>NUCLEOTIDE SEQUENCE</scope>
    <source>
        <strain evidence="1">SP1W3</strain>
    </source>
</reference>
<comment type="caution">
    <text evidence="1">The sequence shown here is derived from an EMBL/GenBank/DDBJ whole genome shotgun (WGS) entry which is preliminary data.</text>
</comment>
<dbReference type="AlphaFoldDB" id="A0A9X2WTP5"/>
<protein>
    <submittedName>
        <fullName evidence="1">Uncharacterized protein</fullName>
    </submittedName>
</protein>
<evidence type="ECO:0000313" key="1">
    <source>
        <dbReference type="EMBL" id="MCT7945352.1"/>
    </source>
</evidence>
<keyword evidence="2" id="KW-1185">Reference proteome</keyword>
<sequence>MSFISMDLSRIAAGITARDASISHSYIDASHLKVDEERAKCERISQYRQFCN</sequence>
<accession>A0A9X2WTP5</accession>